<evidence type="ECO:0000313" key="3">
    <source>
        <dbReference type="EMBL" id="CAF0921026.1"/>
    </source>
</evidence>
<proteinExistence type="predicted"/>
<dbReference type="Proteomes" id="UP000663877">
    <property type="component" value="Unassembled WGS sequence"/>
</dbReference>
<evidence type="ECO:0000313" key="2">
    <source>
        <dbReference type="EMBL" id="CAF0860447.1"/>
    </source>
</evidence>
<dbReference type="Proteomes" id="UP000663832">
    <property type="component" value="Unassembled WGS sequence"/>
</dbReference>
<dbReference type="EMBL" id="CAJNOM010000031">
    <property type="protein sequence ID" value="CAF0860447.1"/>
    <property type="molecule type" value="Genomic_DNA"/>
</dbReference>
<dbReference type="EMBL" id="CAJNOI010000042">
    <property type="protein sequence ID" value="CAF0921026.1"/>
    <property type="molecule type" value="Genomic_DNA"/>
</dbReference>
<sequence>MYMNEIAIHPRFQPRARPQWLVNLSNKVGYYVYSIADCVGRDLDADCMQSMIDCGVSPNWPDCVIGALCGGVPAFNRCKSTFGK</sequence>
<reference evidence="3" key="1">
    <citation type="submission" date="2021-02" db="EMBL/GenBank/DDBJ databases">
        <authorList>
            <person name="Nowell W R."/>
        </authorList>
    </citation>
    <scope>NUCLEOTIDE SEQUENCE</scope>
</reference>
<dbReference type="AlphaFoldDB" id="A0A814AZ17"/>
<name>A0A814AZ17_9BILA</name>
<evidence type="ECO:0000313" key="5">
    <source>
        <dbReference type="Proteomes" id="UP000663877"/>
    </source>
</evidence>
<protein>
    <submittedName>
        <fullName evidence="3">Uncharacterized protein</fullName>
    </submittedName>
</protein>
<evidence type="ECO:0000313" key="4">
    <source>
        <dbReference type="Proteomes" id="UP000663832"/>
    </source>
</evidence>
<evidence type="ECO:0000313" key="1">
    <source>
        <dbReference type="EMBL" id="CAF0846276.1"/>
    </source>
</evidence>
<gene>
    <name evidence="3" type="ORF">BJG266_LOCUS11531</name>
    <name evidence="1" type="ORF">QVE165_LOCUS6592</name>
    <name evidence="2" type="ORF">QVE165_LOCUS7341</name>
</gene>
<accession>A0A814AZ17</accession>
<comment type="caution">
    <text evidence="3">The sequence shown here is derived from an EMBL/GenBank/DDBJ whole genome shotgun (WGS) entry which is preliminary data.</text>
</comment>
<keyword evidence="4" id="KW-1185">Reference proteome</keyword>
<dbReference type="EMBL" id="CAJNOM010000027">
    <property type="protein sequence ID" value="CAF0846276.1"/>
    <property type="molecule type" value="Genomic_DNA"/>
</dbReference>
<organism evidence="3 5">
    <name type="scientific">Adineta steineri</name>
    <dbReference type="NCBI Taxonomy" id="433720"/>
    <lineage>
        <taxon>Eukaryota</taxon>
        <taxon>Metazoa</taxon>
        <taxon>Spiralia</taxon>
        <taxon>Gnathifera</taxon>
        <taxon>Rotifera</taxon>
        <taxon>Eurotatoria</taxon>
        <taxon>Bdelloidea</taxon>
        <taxon>Adinetida</taxon>
        <taxon>Adinetidae</taxon>
        <taxon>Adineta</taxon>
    </lineage>
</organism>